<dbReference type="Proteomes" id="UP000038830">
    <property type="component" value="Unassembled WGS sequence"/>
</dbReference>
<evidence type="ECO:0000256" key="1">
    <source>
        <dbReference type="SAM" id="Coils"/>
    </source>
</evidence>
<proteinExistence type="predicted"/>
<dbReference type="GO" id="GO:0051301">
    <property type="term" value="P:cell division"/>
    <property type="evidence" value="ECO:0007669"/>
    <property type="project" value="InterPro"/>
</dbReference>
<accession>A0A1E4S2C2</accession>
<organism evidence="3 5">
    <name type="scientific">Cyberlindnera jadinii (strain ATCC 18201 / CBS 1600 / BCRC 20928 / JCM 3617 / NBRC 0987 / NRRL Y-1542)</name>
    <name type="common">Torula yeast</name>
    <name type="synonym">Candida utilis</name>
    <dbReference type="NCBI Taxonomy" id="983966"/>
    <lineage>
        <taxon>Eukaryota</taxon>
        <taxon>Fungi</taxon>
        <taxon>Dikarya</taxon>
        <taxon>Ascomycota</taxon>
        <taxon>Saccharomycotina</taxon>
        <taxon>Saccharomycetes</taxon>
        <taxon>Phaffomycetales</taxon>
        <taxon>Phaffomycetaceae</taxon>
        <taxon>Cyberlindnera</taxon>
    </lineage>
</organism>
<keyword evidence="6" id="KW-1185">Reference proteome</keyword>
<dbReference type="PANTHER" id="PTHR14778">
    <property type="entry name" value="KINETOCHORE-ASSOCIATED PROTEIN DSN1 HOMOLOG"/>
    <property type="match status" value="1"/>
</dbReference>
<gene>
    <name evidence="3" type="primary">cnl1</name>
    <name evidence="3" type="ORF">BN1211_4062</name>
    <name evidence="4" type="ORF">CYBJADRAFT_167691</name>
</gene>
<feature type="region of interest" description="Disordered" evidence="2">
    <location>
        <begin position="128"/>
        <end position="156"/>
    </location>
</feature>
<dbReference type="STRING" id="983966.A0A0H5CFU8"/>
<dbReference type="EMBL" id="CDQK01000004">
    <property type="protein sequence ID" value="CEP23474.1"/>
    <property type="molecule type" value="Genomic_DNA"/>
</dbReference>
<reference evidence="3" key="1">
    <citation type="submission" date="2014-12" db="EMBL/GenBank/DDBJ databases">
        <authorList>
            <person name="Jaenicke S."/>
        </authorList>
    </citation>
    <scope>NUCLEOTIDE SEQUENCE [LARGE SCALE GENOMIC DNA]</scope>
    <source>
        <strain evidence="3">CBS1600</strain>
    </source>
</reference>
<keyword evidence="1" id="KW-0175">Coiled coil</keyword>
<dbReference type="GeneID" id="30989430"/>
<dbReference type="AlphaFoldDB" id="A0A0H5CFU8"/>
<dbReference type="GO" id="GO:0000444">
    <property type="term" value="C:MIS12/MIND type complex"/>
    <property type="evidence" value="ECO:0007669"/>
    <property type="project" value="InterPro"/>
</dbReference>
<dbReference type="GO" id="GO:0007059">
    <property type="term" value="P:chromosome segregation"/>
    <property type="evidence" value="ECO:0007669"/>
    <property type="project" value="InterPro"/>
</dbReference>
<dbReference type="OrthoDB" id="3364649at2759"/>
<name>A0A0H5CFU8_CYBJN</name>
<feature type="coiled-coil region" evidence="1">
    <location>
        <begin position="257"/>
        <end position="284"/>
    </location>
</feature>
<feature type="compositionally biased region" description="Polar residues" evidence="2">
    <location>
        <begin position="46"/>
        <end position="59"/>
    </location>
</feature>
<feature type="compositionally biased region" description="Basic and acidic residues" evidence="2">
    <location>
        <begin position="9"/>
        <end position="29"/>
    </location>
</feature>
<dbReference type="PANTHER" id="PTHR14778:SF2">
    <property type="entry name" value="KINETOCHORE-ASSOCIATED PROTEIN DSN1 HOMOLOG"/>
    <property type="match status" value="1"/>
</dbReference>
<dbReference type="RefSeq" id="XP_020070706.1">
    <property type="nucleotide sequence ID" value="XM_020215034.1"/>
</dbReference>
<evidence type="ECO:0000313" key="6">
    <source>
        <dbReference type="Proteomes" id="UP000094389"/>
    </source>
</evidence>
<evidence type="ECO:0000256" key="2">
    <source>
        <dbReference type="SAM" id="MobiDB-lite"/>
    </source>
</evidence>
<evidence type="ECO:0000313" key="3">
    <source>
        <dbReference type="EMBL" id="CEP23474.1"/>
    </source>
</evidence>
<sequence length="406" mass="46201">MPPKKKPAAKAEAKRNEEDKKRTNLRDLLSRSSSMVSRPLKKTDTSEVALQRSASQPSNAPALRRGKKIRKLNADDMAITPDAKRVRQTPGRSTRKQNALAYEEHSTTTQVALPLSDTPIIRRNQEMRNGKSVRRSSMEKRGKRVSSIGNGFTGLPHDRVPTSDFYKHLDSTLPDPHKMRQLLSWCSRRVLDEDNNKHIQQKNILPSKELTALNIAKVIKEEMVRDLVDGKFNISWWNRDEDEGKSETQVLLPNERNVKNAQVLEQLKQRLKVLQNASAQWGSNMSKLVELPTISMDHVPHIEPDEKYQSVLDNSLINELSALEESSFNDISTEVEFAVDNFTTFVHQIKSLSSLKQKIISKRSNELSSILDKTIDDDTLDKINNNEINKDLDTDQLLKGIAKLDR</sequence>
<dbReference type="Pfam" id="PF08202">
    <property type="entry name" value="MIS13"/>
    <property type="match status" value="1"/>
</dbReference>
<dbReference type="OMA" id="NISWWNR"/>
<dbReference type="Proteomes" id="UP000094389">
    <property type="component" value="Unassembled WGS sequence"/>
</dbReference>
<reference evidence="5" key="2">
    <citation type="journal article" date="2015" name="J. Biotechnol.">
        <title>The structure of the Cyberlindnera jadinii genome and its relation to Candida utilis analyzed by the occurrence of single nucleotide polymorphisms.</title>
        <authorList>
            <person name="Rupp O."/>
            <person name="Brinkrolf K."/>
            <person name="Buerth C."/>
            <person name="Kunigo M."/>
            <person name="Schneider J."/>
            <person name="Jaenicke S."/>
            <person name="Goesmann A."/>
            <person name="Puehler A."/>
            <person name="Jaeger K.-E."/>
            <person name="Ernst J.F."/>
        </authorList>
    </citation>
    <scope>NUCLEOTIDE SEQUENCE [LARGE SCALE GENOMIC DNA]</scope>
    <source>
        <strain evidence="5">ATCC 18201 / CBS 1600 / BCRC 20928 / JCM 3617 / NBRC 0987 / NRRL Y-1542</strain>
    </source>
</reference>
<dbReference type="InterPro" id="IPR013218">
    <property type="entry name" value="Dsn1/Mis13"/>
</dbReference>
<reference evidence="4 6" key="3">
    <citation type="journal article" date="2016" name="Proc. Natl. Acad. Sci. U.S.A.">
        <title>Comparative genomics of biotechnologically important yeasts.</title>
        <authorList>
            <person name="Riley R."/>
            <person name="Haridas S."/>
            <person name="Wolfe K.H."/>
            <person name="Lopes M.R."/>
            <person name="Hittinger C.T."/>
            <person name="Goeker M."/>
            <person name="Salamov A.A."/>
            <person name="Wisecaver J.H."/>
            <person name="Long T.M."/>
            <person name="Calvey C.H."/>
            <person name="Aerts A.L."/>
            <person name="Barry K.W."/>
            <person name="Choi C."/>
            <person name="Clum A."/>
            <person name="Coughlan A.Y."/>
            <person name="Deshpande S."/>
            <person name="Douglass A.P."/>
            <person name="Hanson S.J."/>
            <person name="Klenk H.-P."/>
            <person name="LaButti K.M."/>
            <person name="Lapidus A."/>
            <person name="Lindquist E.A."/>
            <person name="Lipzen A.M."/>
            <person name="Meier-Kolthoff J.P."/>
            <person name="Ohm R.A."/>
            <person name="Otillar R.P."/>
            <person name="Pangilinan J.L."/>
            <person name="Peng Y."/>
            <person name="Rokas A."/>
            <person name="Rosa C.A."/>
            <person name="Scheuner C."/>
            <person name="Sibirny A.A."/>
            <person name="Slot J.C."/>
            <person name="Stielow J.B."/>
            <person name="Sun H."/>
            <person name="Kurtzman C.P."/>
            <person name="Blackwell M."/>
            <person name="Grigoriev I.V."/>
            <person name="Jeffries T.W."/>
        </authorList>
    </citation>
    <scope>NUCLEOTIDE SEQUENCE [LARGE SCALE GENOMIC DNA]</scope>
    <source>
        <strain evidence="6">ATCC 18201 / CBS 1600 / BCRC 20928 / JCM 3617 / NBRC 0987 / NRRL Y-1542</strain>
        <strain evidence="4">NRRL Y-1542</strain>
    </source>
</reference>
<accession>A0A0H5CFU8</accession>
<evidence type="ECO:0000313" key="4">
    <source>
        <dbReference type="EMBL" id="ODV73667.1"/>
    </source>
</evidence>
<protein>
    <submittedName>
        <fullName evidence="3">Cnl1 protein</fullName>
    </submittedName>
</protein>
<evidence type="ECO:0000313" key="5">
    <source>
        <dbReference type="Proteomes" id="UP000038830"/>
    </source>
</evidence>
<dbReference type="EMBL" id="KV453930">
    <property type="protein sequence ID" value="ODV73667.1"/>
    <property type="molecule type" value="Genomic_DNA"/>
</dbReference>
<feature type="region of interest" description="Disordered" evidence="2">
    <location>
        <begin position="1"/>
        <end position="110"/>
    </location>
</feature>